<sequence length="211" mass="24044">MGFVLHNSRRYDEAEQAYRKAIALDINWNYPWNNLGNLLQDHLDRYDEAEQAYRQAEQLDHYNPYPFANHARLAVKQQAPEKARMLYRTVAELAQAQGQYENLLLQAQLYLGNRDAARLALAQVAQHAQQGEQQALFRLKEQVRELSAMGLGLALAELMQQSSYADFLAPFSLALRATEQPDALDGSAQEIKCMALEVLADITTFRNTLCR</sequence>
<reference evidence="2" key="1">
    <citation type="submission" date="2015-03" db="EMBL/GenBank/DDBJ databases">
        <title>Draft genome sequence of a novel methanotroph (Sn10-6) isolated from flooded ricefield rhizosphere in India.</title>
        <authorList>
            <person name="Pandit P.S."/>
            <person name="Pore S.D."/>
            <person name="Arora P."/>
            <person name="Kapse N.G."/>
            <person name="Dhakephalkar P.K."/>
            <person name="Rahalkar M.C."/>
        </authorList>
    </citation>
    <scope>NUCLEOTIDE SEQUENCE [LARGE SCALE GENOMIC DNA]</scope>
    <source>
        <strain evidence="2">Sn10-6</strain>
    </source>
</reference>
<dbReference type="Proteomes" id="UP000033684">
    <property type="component" value="Unassembled WGS sequence"/>
</dbReference>
<keyword evidence="2" id="KW-1185">Reference proteome</keyword>
<protein>
    <submittedName>
        <fullName evidence="1">Uncharacterized protein</fullName>
    </submittedName>
</protein>
<dbReference type="InterPro" id="IPR011990">
    <property type="entry name" value="TPR-like_helical_dom_sf"/>
</dbReference>
<dbReference type="Gene3D" id="1.25.40.10">
    <property type="entry name" value="Tetratricopeptide repeat domain"/>
    <property type="match status" value="1"/>
</dbReference>
<organism evidence="1 2">
    <name type="scientific">Methylocucumis oryzae</name>
    <dbReference type="NCBI Taxonomy" id="1632867"/>
    <lineage>
        <taxon>Bacteria</taxon>
        <taxon>Pseudomonadati</taxon>
        <taxon>Pseudomonadota</taxon>
        <taxon>Gammaproteobacteria</taxon>
        <taxon>Methylococcales</taxon>
        <taxon>Methylococcaceae</taxon>
        <taxon>Methylocucumis</taxon>
    </lineage>
</organism>
<dbReference type="Pfam" id="PF13181">
    <property type="entry name" value="TPR_8"/>
    <property type="match status" value="2"/>
</dbReference>
<dbReference type="RefSeq" id="WP_045779680.1">
    <property type="nucleotide sequence ID" value="NZ_LAJX01000139.1"/>
</dbReference>
<evidence type="ECO:0000313" key="1">
    <source>
        <dbReference type="EMBL" id="KJV06044.1"/>
    </source>
</evidence>
<name>A0A0F3IKF5_9GAMM</name>
<comment type="caution">
    <text evidence="1">The sequence shown here is derived from an EMBL/GenBank/DDBJ whole genome shotgun (WGS) entry which is preliminary data.</text>
</comment>
<evidence type="ECO:0000313" key="2">
    <source>
        <dbReference type="Proteomes" id="UP000033684"/>
    </source>
</evidence>
<dbReference type="EMBL" id="LAJX01000139">
    <property type="protein sequence ID" value="KJV06044.1"/>
    <property type="molecule type" value="Genomic_DNA"/>
</dbReference>
<dbReference type="SUPFAM" id="SSF48452">
    <property type="entry name" value="TPR-like"/>
    <property type="match status" value="1"/>
</dbReference>
<accession>A0A0F3IKF5</accession>
<proteinExistence type="predicted"/>
<reference evidence="1 2" key="2">
    <citation type="journal article" date="2016" name="Microb. Ecol.">
        <title>Genome Characteristics of a Novel Type I Methanotroph (Sn10-6) Isolated from a Flooded Indian Rice Field.</title>
        <authorList>
            <person name="Rahalkar M.C."/>
            <person name="Pandit P.S."/>
            <person name="Dhakephalkar P.K."/>
            <person name="Pore S."/>
            <person name="Arora P."/>
            <person name="Kapse N."/>
        </authorList>
    </citation>
    <scope>NUCLEOTIDE SEQUENCE [LARGE SCALE GENOMIC DNA]</scope>
    <source>
        <strain evidence="1 2">Sn10-6</strain>
    </source>
</reference>
<dbReference type="InterPro" id="IPR019734">
    <property type="entry name" value="TPR_rpt"/>
</dbReference>
<dbReference type="AlphaFoldDB" id="A0A0F3IKF5"/>
<gene>
    <name evidence="1" type="ORF">VZ94_13830</name>
</gene>